<accession>A0ABR4AXL9</accession>
<dbReference type="InterPro" id="IPR000073">
    <property type="entry name" value="AB_hydrolase_1"/>
</dbReference>
<keyword evidence="3" id="KW-1185">Reference proteome</keyword>
<dbReference type="InterPro" id="IPR052897">
    <property type="entry name" value="Sec-Metab_Biosynth_Hydrolase"/>
</dbReference>
<dbReference type="InterPro" id="IPR029058">
    <property type="entry name" value="AB_hydrolase_fold"/>
</dbReference>
<proteinExistence type="predicted"/>
<dbReference type="Gene3D" id="3.40.50.1820">
    <property type="entry name" value="alpha/beta hydrolase"/>
    <property type="match status" value="1"/>
</dbReference>
<evidence type="ECO:0000259" key="1">
    <source>
        <dbReference type="Pfam" id="PF12697"/>
    </source>
</evidence>
<organism evidence="2 3">
    <name type="scientific">Lepraria finkii</name>
    <dbReference type="NCBI Taxonomy" id="1340010"/>
    <lineage>
        <taxon>Eukaryota</taxon>
        <taxon>Fungi</taxon>
        <taxon>Dikarya</taxon>
        <taxon>Ascomycota</taxon>
        <taxon>Pezizomycotina</taxon>
        <taxon>Lecanoromycetes</taxon>
        <taxon>OSLEUM clade</taxon>
        <taxon>Lecanoromycetidae</taxon>
        <taxon>Lecanorales</taxon>
        <taxon>Lecanorineae</taxon>
        <taxon>Stereocaulaceae</taxon>
        <taxon>Lepraria</taxon>
    </lineage>
</organism>
<evidence type="ECO:0000313" key="2">
    <source>
        <dbReference type="EMBL" id="KAL2050407.1"/>
    </source>
</evidence>
<dbReference type="PANTHER" id="PTHR37017">
    <property type="entry name" value="AB HYDROLASE-1 DOMAIN-CONTAINING PROTEIN-RELATED"/>
    <property type="match status" value="1"/>
</dbReference>
<evidence type="ECO:0000313" key="3">
    <source>
        <dbReference type="Proteomes" id="UP001590951"/>
    </source>
</evidence>
<gene>
    <name evidence="2" type="ORF">ABVK25_009379</name>
</gene>
<dbReference type="EMBL" id="JBHFEH010000048">
    <property type="protein sequence ID" value="KAL2050407.1"/>
    <property type="molecule type" value="Genomic_DNA"/>
</dbReference>
<name>A0ABR4AXL9_9LECA</name>
<dbReference type="Pfam" id="PF12697">
    <property type="entry name" value="Abhydrolase_6"/>
    <property type="match status" value="1"/>
</dbReference>
<comment type="caution">
    <text evidence="2">The sequence shown here is derived from an EMBL/GenBank/DDBJ whole genome shotgun (WGS) entry which is preliminary data.</text>
</comment>
<sequence length="258" mass="28029">MDRSKTTYPNPTIVFVPGAFHTSVHFEPISAVLNQASFPTTTVELPTTARATTASYRDDVFAVRSVLERLVEEDGKEVMLALHSYGGVPGCQTVSGLERSKRKAEGKPGGIVHVLFIAALLVEQGHAMAAALEGGKAPPWAVFKDGLLYPVNTSPVFYSDLSPKEAEHWNSLLVPKSASKTSVDVAEVCYDLDVPTTYLLCTNDPMLGMLEGMVAKVKRPRWSVERIGGGHSPFLGRKKELAEIVEKCLGLTEANETW</sequence>
<dbReference type="Proteomes" id="UP001590951">
    <property type="component" value="Unassembled WGS sequence"/>
</dbReference>
<dbReference type="SUPFAM" id="SSF53474">
    <property type="entry name" value="alpha/beta-Hydrolases"/>
    <property type="match status" value="1"/>
</dbReference>
<dbReference type="PANTHER" id="PTHR37017:SF11">
    <property type="entry name" value="ESTERASE_LIPASE_THIOESTERASE DOMAIN-CONTAINING PROTEIN"/>
    <property type="match status" value="1"/>
</dbReference>
<protein>
    <recommendedName>
        <fullName evidence="1">AB hydrolase-1 domain-containing protein</fullName>
    </recommendedName>
</protein>
<reference evidence="2 3" key="1">
    <citation type="submission" date="2024-09" db="EMBL/GenBank/DDBJ databases">
        <title>Rethinking Asexuality: The Enigmatic Case of Functional Sexual Genes in Lepraria (Stereocaulaceae).</title>
        <authorList>
            <person name="Doellman M."/>
            <person name="Sun Y."/>
            <person name="Barcenas-Pena A."/>
            <person name="Lumbsch H.T."/>
            <person name="Grewe F."/>
        </authorList>
    </citation>
    <scope>NUCLEOTIDE SEQUENCE [LARGE SCALE GENOMIC DNA]</scope>
    <source>
        <strain evidence="2 3">Grewe 0041</strain>
    </source>
</reference>
<feature type="domain" description="AB hydrolase-1" evidence="1">
    <location>
        <begin position="13"/>
        <end position="243"/>
    </location>
</feature>